<proteinExistence type="inferred from homology"/>
<dbReference type="GO" id="GO:0016491">
    <property type="term" value="F:oxidoreductase activity"/>
    <property type="evidence" value="ECO:0007669"/>
    <property type="project" value="UniProtKB-KW"/>
</dbReference>
<reference evidence="5" key="1">
    <citation type="submission" date="2018-01" db="EMBL/GenBank/DDBJ databases">
        <authorList>
            <person name="Mao J.F."/>
        </authorList>
    </citation>
    <scope>NUCLEOTIDE SEQUENCE</scope>
    <source>
        <strain evidence="5">Huo1</strain>
        <tissue evidence="5">Leaf</tissue>
    </source>
</reference>
<evidence type="ECO:0000313" key="6">
    <source>
        <dbReference type="Proteomes" id="UP000298416"/>
    </source>
</evidence>
<keyword evidence="4" id="KW-0560">Oxidoreductase</keyword>
<protein>
    <submittedName>
        <fullName evidence="5">Uncharacterized protein</fullName>
    </submittedName>
</protein>
<sequence>MERSKMSLLSEGKLVVKPKYKHGFSSSQIDSLTVVCEALIPSVPINGNPHSHNYYLSSASLPPFPHETAELMVKRGIPKAVVAVSLVLKLLSTRLGTLFLCGGASLDWRWPFIHKFSELSIDKREGILQKWSRGTLSSL</sequence>
<dbReference type="EMBL" id="PNBA02000002">
    <property type="protein sequence ID" value="KAG6434552.1"/>
    <property type="molecule type" value="Genomic_DNA"/>
</dbReference>
<dbReference type="AlphaFoldDB" id="A0A8X9A9C6"/>
<keyword evidence="6" id="KW-1185">Reference proteome</keyword>
<keyword evidence="3" id="KW-0274">FAD</keyword>
<accession>A0A8X9A9C6</accession>
<dbReference type="PANTHER" id="PTHR46056:SF12">
    <property type="entry name" value="LONG-CHAIN-ALCOHOL OXIDASE"/>
    <property type="match status" value="1"/>
</dbReference>
<organism evidence="5">
    <name type="scientific">Salvia splendens</name>
    <name type="common">Scarlet sage</name>
    <dbReference type="NCBI Taxonomy" id="180675"/>
    <lineage>
        <taxon>Eukaryota</taxon>
        <taxon>Viridiplantae</taxon>
        <taxon>Streptophyta</taxon>
        <taxon>Embryophyta</taxon>
        <taxon>Tracheophyta</taxon>
        <taxon>Spermatophyta</taxon>
        <taxon>Magnoliopsida</taxon>
        <taxon>eudicotyledons</taxon>
        <taxon>Gunneridae</taxon>
        <taxon>Pentapetalae</taxon>
        <taxon>asterids</taxon>
        <taxon>lamiids</taxon>
        <taxon>Lamiales</taxon>
        <taxon>Lamiaceae</taxon>
        <taxon>Nepetoideae</taxon>
        <taxon>Mentheae</taxon>
        <taxon>Salviinae</taxon>
        <taxon>Salvia</taxon>
        <taxon>Salvia subgen. Calosphace</taxon>
        <taxon>core Calosphace</taxon>
    </lineage>
</organism>
<keyword evidence="2" id="KW-0285">Flavoprotein</keyword>
<comment type="caution">
    <text evidence="5">The sequence shown here is derived from an EMBL/GenBank/DDBJ whole genome shotgun (WGS) entry which is preliminary data.</text>
</comment>
<evidence type="ECO:0000256" key="3">
    <source>
        <dbReference type="ARBA" id="ARBA00022827"/>
    </source>
</evidence>
<evidence type="ECO:0000256" key="1">
    <source>
        <dbReference type="ARBA" id="ARBA00010790"/>
    </source>
</evidence>
<evidence type="ECO:0000313" key="5">
    <source>
        <dbReference type="EMBL" id="KAG6434552.1"/>
    </source>
</evidence>
<gene>
    <name evidence="5" type="ORF">SASPL_106190</name>
</gene>
<comment type="similarity">
    <text evidence="1">Belongs to the GMC oxidoreductase family.</text>
</comment>
<dbReference type="PANTHER" id="PTHR46056">
    <property type="entry name" value="LONG-CHAIN-ALCOHOL OXIDASE"/>
    <property type="match status" value="1"/>
</dbReference>
<reference evidence="5" key="2">
    <citation type="submission" date="2020-08" db="EMBL/GenBank/DDBJ databases">
        <title>Plant Genome Project.</title>
        <authorList>
            <person name="Zhang R.-G."/>
        </authorList>
    </citation>
    <scope>NUCLEOTIDE SEQUENCE</scope>
    <source>
        <strain evidence="5">Huo1</strain>
        <tissue evidence="5">Leaf</tissue>
    </source>
</reference>
<evidence type="ECO:0000256" key="4">
    <source>
        <dbReference type="ARBA" id="ARBA00023002"/>
    </source>
</evidence>
<name>A0A8X9A9C6_SALSN</name>
<dbReference type="Proteomes" id="UP000298416">
    <property type="component" value="Unassembled WGS sequence"/>
</dbReference>
<evidence type="ECO:0000256" key="2">
    <source>
        <dbReference type="ARBA" id="ARBA00022630"/>
    </source>
</evidence>